<organism evidence="6 7">
    <name type="scientific">Penicillium patulum</name>
    <name type="common">Penicillium griseofulvum</name>
    <dbReference type="NCBI Taxonomy" id="5078"/>
    <lineage>
        <taxon>Eukaryota</taxon>
        <taxon>Fungi</taxon>
        <taxon>Dikarya</taxon>
        <taxon>Ascomycota</taxon>
        <taxon>Pezizomycotina</taxon>
        <taxon>Eurotiomycetes</taxon>
        <taxon>Eurotiomycetidae</taxon>
        <taxon>Eurotiales</taxon>
        <taxon>Aspergillaceae</taxon>
        <taxon>Penicillium</taxon>
    </lineage>
</organism>
<accession>A0A135LQS2</accession>
<dbReference type="OrthoDB" id="194358at2759"/>
<dbReference type="Gene3D" id="3.40.1090.10">
    <property type="entry name" value="Cytosolic phospholipase A2 catalytic domain"/>
    <property type="match status" value="1"/>
</dbReference>
<feature type="short sequence motif" description="DGA/G" evidence="4">
    <location>
        <begin position="513"/>
        <end position="515"/>
    </location>
</feature>
<dbReference type="STRING" id="5078.A0A135LQS2"/>
<dbReference type="InterPro" id="IPR002641">
    <property type="entry name" value="PNPLA_dom"/>
</dbReference>
<evidence type="ECO:0000256" key="2">
    <source>
        <dbReference type="ARBA" id="ARBA00022963"/>
    </source>
</evidence>
<keyword evidence="2 4" id="KW-0442">Lipid degradation</keyword>
<evidence type="ECO:0000256" key="1">
    <source>
        <dbReference type="ARBA" id="ARBA00022801"/>
    </source>
</evidence>
<name>A0A135LQS2_PENPA</name>
<keyword evidence="6" id="KW-0808">Transferase</keyword>
<evidence type="ECO:0000259" key="5">
    <source>
        <dbReference type="PROSITE" id="PS51635"/>
    </source>
</evidence>
<evidence type="ECO:0000313" key="7">
    <source>
        <dbReference type="Proteomes" id="UP000070168"/>
    </source>
</evidence>
<feature type="short sequence motif" description="GXSXG" evidence="4">
    <location>
        <begin position="398"/>
        <end position="402"/>
    </location>
</feature>
<sequence>MASCKHAGWLRVIENRDLKELIIERTDRLGALVREMPDPDSQHPQVCLFLGTSTKDEALRNIFTRNNIRRGDRANVNLRVDTASLTSDNPVLFADSNPFQIPFSEKAHVWCHETTSHSTTWHTTASRAVVDVLYSRLVFTFSDVICIFADDFQTLEAIMLRLVAWVEVQNASSLPSDTRPRLLIVLSEDGKFSEARIEDYLASSNIGRQLSSSFSTLKIFQLAGKYLSPSTRYQRLHAEIRYHMEELRAIKSSLRCLFSATHLLHFFNSAVKHTAYNPGEVFDFIKVARDADPVKEDHHVYLHKFLKLCVHFKIPYNMVAAFVASSIMVNAYPKRMHHCLFGDGGELLVNIKPPTAGVRLIGIDGGGARGVTPLEFLGELQKLLGECPIHDMIDLALGTSSGRLKAVVKYMTSDAMYDERFLEGALQETLPGQLFGYVPGIVSGTKVALTAISGGNARSIFTNYNGSAQPIGYTVVRPEDIHDEASLWQAARATTAAPIFFKPITLAGQEFWDGGLGFPNPIELAMWESSRIWDKNEKDPLHTEAMDFFYGLS</sequence>
<dbReference type="PROSITE" id="PS51635">
    <property type="entry name" value="PNPLA"/>
    <property type="match status" value="1"/>
</dbReference>
<dbReference type="InterPro" id="IPR016035">
    <property type="entry name" value="Acyl_Trfase/lysoPLipase"/>
</dbReference>
<dbReference type="AlphaFoldDB" id="A0A135LQS2"/>
<dbReference type="GO" id="GO:0047499">
    <property type="term" value="F:calcium-independent phospholipase A2 activity"/>
    <property type="evidence" value="ECO:0007669"/>
    <property type="project" value="TreeGrafter"/>
</dbReference>
<evidence type="ECO:0000256" key="3">
    <source>
        <dbReference type="ARBA" id="ARBA00023098"/>
    </source>
</evidence>
<dbReference type="SUPFAM" id="SSF52151">
    <property type="entry name" value="FabD/lysophospholipase-like"/>
    <property type="match status" value="1"/>
</dbReference>
<protein>
    <submittedName>
        <fullName evidence="6">Acyl transferase/acyl hydrolase/lysophospholipase</fullName>
    </submittedName>
</protein>
<dbReference type="GO" id="GO:0016042">
    <property type="term" value="P:lipid catabolic process"/>
    <property type="evidence" value="ECO:0007669"/>
    <property type="project" value="UniProtKB-UniRule"/>
</dbReference>
<keyword evidence="1 4" id="KW-0378">Hydrolase</keyword>
<feature type="active site" description="Proton acceptor" evidence="4">
    <location>
        <position position="513"/>
    </location>
</feature>
<dbReference type="GeneID" id="63712338"/>
<feature type="active site" description="Nucleophile" evidence="4">
    <location>
        <position position="400"/>
    </location>
</feature>
<dbReference type="GO" id="GO:0046486">
    <property type="term" value="P:glycerolipid metabolic process"/>
    <property type="evidence" value="ECO:0007669"/>
    <property type="project" value="UniProtKB-ARBA"/>
</dbReference>
<dbReference type="OMA" id="WESKAIW"/>
<dbReference type="Pfam" id="PF01734">
    <property type="entry name" value="Patatin"/>
    <property type="match status" value="1"/>
</dbReference>
<feature type="domain" description="PNPLA" evidence="5">
    <location>
        <begin position="361"/>
        <end position="526"/>
    </location>
</feature>
<dbReference type="RefSeq" id="XP_040649849.1">
    <property type="nucleotide sequence ID" value="XM_040797038.1"/>
</dbReference>
<dbReference type="CDD" id="cd07199">
    <property type="entry name" value="Pat17_PNPLA8_PNPLA9_like"/>
    <property type="match status" value="1"/>
</dbReference>
<comment type="caution">
    <text evidence="6">The sequence shown here is derived from an EMBL/GenBank/DDBJ whole genome shotgun (WGS) entry which is preliminary data.</text>
</comment>
<dbReference type="GO" id="GO:0016740">
    <property type="term" value="F:transferase activity"/>
    <property type="evidence" value="ECO:0007669"/>
    <property type="project" value="UniProtKB-KW"/>
</dbReference>
<feature type="short sequence motif" description="GXGXXG" evidence="4">
    <location>
        <begin position="365"/>
        <end position="370"/>
    </location>
</feature>
<gene>
    <name evidence="6" type="ORF">PGRI_093250</name>
</gene>
<evidence type="ECO:0000313" key="6">
    <source>
        <dbReference type="EMBL" id="KXG51313.1"/>
    </source>
</evidence>
<dbReference type="EMBL" id="LHQR01000031">
    <property type="protein sequence ID" value="KXG51313.1"/>
    <property type="molecule type" value="Genomic_DNA"/>
</dbReference>
<dbReference type="GO" id="GO:0019369">
    <property type="term" value="P:arachidonate metabolic process"/>
    <property type="evidence" value="ECO:0007669"/>
    <property type="project" value="TreeGrafter"/>
</dbReference>
<dbReference type="PANTHER" id="PTHR24185:SF1">
    <property type="entry name" value="CALCIUM-INDEPENDENT PHOSPHOLIPASE A2-GAMMA"/>
    <property type="match status" value="1"/>
</dbReference>
<reference evidence="6 7" key="1">
    <citation type="journal article" date="2016" name="BMC Genomics">
        <title>Genome sequencing and secondary metabolism of the postharvest pathogen Penicillium griseofulvum.</title>
        <authorList>
            <person name="Banani H."/>
            <person name="Marcet-Houben M."/>
            <person name="Ballester A.R."/>
            <person name="Abbruscato P."/>
            <person name="Gonzalez-Candelas L."/>
            <person name="Gabaldon T."/>
            <person name="Spadaro D."/>
        </authorList>
    </citation>
    <scope>NUCLEOTIDE SEQUENCE [LARGE SCALE GENOMIC DNA]</scope>
    <source>
        <strain evidence="6 7">PG3</strain>
    </source>
</reference>
<keyword evidence="3 4" id="KW-0443">Lipid metabolism</keyword>
<evidence type="ECO:0000256" key="4">
    <source>
        <dbReference type="PROSITE-ProRule" id="PRU01161"/>
    </source>
</evidence>
<dbReference type="GO" id="GO:0016020">
    <property type="term" value="C:membrane"/>
    <property type="evidence" value="ECO:0007669"/>
    <property type="project" value="TreeGrafter"/>
</dbReference>
<dbReference type="PANTHER" id="PTHR24185">
    <property type="entry name" value="CALCIUM-INDEPENDENT PHOSPHOLIPASE A2-GAMMA"/>
    <property type="match status" value="1"/>
</dbReference>
<proteinExistence type="predicted"/>
<dbReference type="Proteomes" id="UP000070168">
    <property type="component" value="Unassembled WGS sequence"/>
</dbReference>
<keyword evidence="7" id="KW-1185">Reference proteome</keyword>